<reference evidence="4 5" key="1">
    <citation type="journal article" date="2021" name="Int. J. Syst. Evol. Microbiol.">
        <title>Streptococcus vicugnae sp. nov., isolated from faeces of alpacas (Vicugna pacos) and cattle (Bos taurus), Streptococcus zalophi sp. nov., and Streptococcus pacificus sp. nov., isolated from respiratory tract of California sea lions (Zalophus californianus).</title>
        <authorList>
            <person name="Volokhov D.V."/>
            <person name="Zagorodnyaya T.A."/>
            <person name="Shen Z."/>
            <person name="Blom J."/>
            <person name="Furtak V.A."/>
            <person name="Eisenberg T."/>
            <person name="Fan P."/>
            <person name="Jeong K.C."/>
            <person name="Gao Y."/>
            <person name="Zhang S."/>
            <person name="Amselle M."/>
        </authorList>
    </citation>
    <scope>NUCLEOTIDE SEQUENCE [LARGE SCALE GENOMIC DNA]</scope>
    <source>
        <strain evidence="4 5">CSL7591</strain>
    </source>
</reference>
<evidence type="ECO:0000256" key="1">
    <source>
        <dbReference type="ARBA" id="ARBA00009067"/>
    </source>
</evidence>
<keyword evidence="2" id="KW-0812">Transmembrane</keyword>
<keyword evidence="2" id="KW-0472">Membrane</keyword>
<dbReference type="GO" id="GO:0008237">
    <property type="term" value="F:metallopeptidase activity"/>
    <property type="evidence" value="ECO:0007669"/>
    <property type="project" value="UniProtKB-KW"/>
</dbReference>
<dbReference type="PANTHER" id="PTHR39430">
    <property type="entry name" value="MEMBRANE-ASSOCIATED PROTEASE-RELATED"/>
    <property type="match status" value="1"/>
</dbReference>
<keyword evidence="2" id="KW-1133">Transmembrane helix</keyword>
<keyword evidence="5" id="KW-1185">Reference proteome</keyword>
<keyword evidence="4" id="KW-0482">Metalloprotease</keyword>
<dbReference type="RefSeq" id="WP_199576063.1">
    <property type="nucleotide sequence ID" value="NZ_JAENBO010000006.1"/>
</dbReference>
<feature type="transmembrane region" description="Helical" evidence="2">
    <location>
        <begin position="118"/>
        <end position="139"/>
    </location>
</feature>
<dbReference type="Pfam" id="PF02517">
    <property type="entry name" value="Rce1-like"/>
    <property type="match status" value="1"/>
</dbReference>
<feature type="transmembrane region" description="Helical" evidence="2">
    <location>
        <begin position="255"/>
        <end position="276"/>
    </location>
</feature>
<dbReference type="EMBL" id="JAENBO010000006">
    <property type="protein sequence ID" value="MBJ8326426.1"/>
    <property type="molecule type" value="Genomic_DNA"/>
</dbReference>
<dbReference type="InterPro" id="IPR003675">
    <property type="entry name" value="Rce1/LyrA-like_dom"/>
</dbReference>
<feature type="transmembrane region" description="Helical" evidence="2">
    <location>
        <begin position="92"/>
        <end position="112"/>
    </location>
</feature>
<feature type="transmembrane region" description="Helical" evidence="2">
    <location>
        <begin position="51"/>
        <end position="71"/>
    </location>
</feature>
<evidence type="ECO:0000259" key="3">
    <source>
        <dbReference type="Pfam" id="PF02517"/>
    </source>
</evidence>
<gene>
    <name evidence="4" type="ORF">JHK62_07045</name>
</gene>
<feature type="transmembrane region" description="Helical" evidence="2">
    <location>
        <begin position="185"/>
        <end position="203"/>
    </location>
</feature>
<organism evidence="4 5">
    <name type="scientific">Streptococcus pacificus</name>
    <dbReference type="NCBI Taxonomy" id="2740577"/>
    <lineage>
        <taxon>Bacteria</taxon>
        <taxon>Bacillati</taxon>
        <taxon>Bacillota</taxon>
        <taxon>Bacilli</taxon>
        <taxon>Lactobacillales</taxon>
        <taxon>Streptococcaceae</taxon>
        <taxon>Streptococcus</taxon>
    </lineage>
</organism>
<comment type="caution">
    <text evidence="4">The sequence shown here is derived from an EMBL/GenBank/DDBJ whole genome shotgun (WGS) entry which is preliminary data.</text>
</comment>
<keyword evidence="4" id="KW-0645">Protease</keyword>
<keyword evidence="4" id="KW-0378">Hydrolase</keyword>
<name>A0ABS0ZK75_9STRE</name>
<sequence length="289" mass="32339">MKKTFIAAKQESKFNLGWLLGPLVGFVLLTLAETISFMVIVPFFMYQIPPLEIQLFSFVFISLVVVSWARWIEKSPWQGLGFTKKKAFRSFISGWGIGTAMIMSCVFLMFMFGGVSFVGFQFSPNLAFQFFILMFAWTIQGSGEEILARGWLFSSVSAKYHVLLGILVSSLFFTVLHLGNDHLSVIPILDLFLFGVLAALYMLRTNNIWGISGIHAAWNCFQGSFFNFNVSGTKASAAFVKVSLNGPDWLSGGDFGIEGSIFSLLVQLAMIIWLVYDLKKNNPSLFMSH</sequence>
<comment type="similarity">
    <text evidence="1">Belongs to the UPF0177 family.</text>
</comment>
<evidence type="ECO:0000313" key="4">
    <source>
        <dbReference type="EMBL" id="MBJ8326426.1"/>
    </source>
</evidence>
<accession>A0ABS0ZK75</accession>
<dbReference type="Proteomes" id="UP000653045">
    <property type="component" value="Unassembled WGS sequence"/>
</dbReference>
<feature type="transmembrane region" description="Helical" evidence="2">
    <location>
        <begin position="20"/>
        <end position="45"/>
    </location>
</feature>
<feature type="domain" description="CAAX prenyl protease 2/Lysostaphin resistance protein A-like" evidence="3">
    <location>
        <begin position="129"/>
        <end position="221"/>
    </location>
</feature>
<evidence type="ECO:0000313" key="5">
    <source>
        <dbReference type="Proteomes" id="UP000653045"/>
    </source>
</evidence>
<dbReference type="PANTHER" id="PTHR39430:SF1">
    <property type="entry name" value="PROTEASE"/>
    <property type="match status" value="1"/>
</dbReference>
<evidence type="ECO:0000256" key="2">
    <source>
        <dbReference type="SAM" id="Phobius"/>
    </source>
</evidence>
<proteinExistence type="inferred from homology"/>
<protein>
    <submittedName>
        <fullName evidence="4">CPBP family intramembrane metalloprotease</fullName>
    </submittedName>
</protein>
<feature type="transmembrane region" description="Helical" evidence="2">
    <location>
        <begin position="160"/>
        <end position="179"/>
    </location>
</feature>